<dbReference type="Gene3D" id="3.40.50.10900">
    <property type="entry name" value="PAC-like subunit"/>
    <property type="match status" value="1"/>
</dbReference>
<organism evidence="2">
    <name type="scientific">Tetraselmis sp. GSL018</name>
    <dbReference type="NCBI Taxonomy" id="582737"/>
    <lineage>
        <taxon>Eukaryota</taxon>
        <taxon>Viridiplantae</taxon>
        <taxon>Chlorophyta</taxon>
        <taxon>core chlorophytes</taxon>
        <taxon>Chlorodendrophyceae</taxon>
        <taxon>Chlorodendrales</taxon>
        <taxon>Chlorodendraceae</taxon>
        <taxon>Tetraselmis</taxon>
    </lineage>
</organism>
<dbReference type="AlphaFoldDB" id="A0A061S8M8"/>
<dbReference type="EMBL" id="GBEZ01003619">
    <property type="protein sequence ID" value="JAC81537.1"/>
    <property type="molecule type" value="Transcribed_RNA"/>
</dbReference>
<dbReference type="PANTHER" id="PTHR37227:SF2">
    <property type="entry name" value="OS01G0219000 PROTEIN"/>
    <property type="match status" value="1"/>
</dbReference>
<name>A0A061S8M8_9CHLO</name>
<reference evidence="2" key="1">
    <citation type="submission" date="2014-05" db="EMBL/GenBank/DDBJ databases">
        <title>The transcriptome of the halophilic microalga Tetraselmis sp. GSL018 isolated from the Great Salt Lake, Utah.</title>
        <authorList>
            <person name="Jinkerson R.E."/>
            <person name="D'Adamo S."/>
            <person name="Posewitz M.C."/>
        </authorList>
    </citation>
    <scope>NUCLEOTIDE SEQUENCE</scope>
    <source>
        <strain evidence="2">GSL018</strain>
    </source>
</reference>
<protein>
    <submittedName>
        <fullName evidence="2">Fatty acid desaturase</fullName>
    </submittedName>
</protein>
<evidence type="ECO:0000313" key="2">
    <source>
        <dbReference type="EMBL" id="JAC81537.1"/>
    </source>
</evidence>
<dbReference type="InterPro" id="IPR038389">
    <property type="entry name" value="PSMG2_sf"/>
</dbReference>
<accession>A0A061S8M8</accession>
<dbReference type="PANTHER" id="PTHR37227">
    <property type="entry name" value="OS01G0219000 PROTEIN"/>
    <property type="match status" value="1"/>
</dbReference>
<feature type="region of interest" description="Disordered" evidence="1">
    <location>
        <begin position="1"/>
        <end position="27"/>
    </location>
</feature>
<gene>
    <name evidence="2" type="ORF">TSPGSL018_7706</name>
</gene>
<evidence type="ECO:0000256" key="1">
    <source>
        <dbReference type="SAM" id="MobiDB-lite"/>
    </source>
</evidence>
<sequence>MDFDPLTEAFPTRTTREDEEQEAENNSDRLFDDPLICWSSKANNAFAPGATGLETLIVAIGQPSCTLLHFAVHDKEVIGCLALPEISFEGISSRPGPDEPTCYVYSTGPGALRTAVVLCQAPVPPERSHAWAAALLRSVRPRRTVVLASAAPGEAQVAGADDAAVFALETDEWRRAAPRGRARPVQPLPSGSVVGGLPAKILGLCQAKGWPACALLLRQPTPSPDASSVRALHDALEALLKSRGELAGSVELDGAQGLSAAFRHIEARQRCDGVTGSVYL</sequence>
<proteinExistence type="predicted"/>